<evidence type="ECO:0008006" key="4">
    <source>
        <dbReference type="Google" id="ProtNLM"/>
    </source>
</evidence>
<evidence type="ECO:0000256" key="1">
    <source>
        <dbReference type="ARBA" id="ARBA00022729"/>
    </source>
</evidence>
<feature type="non-terminal residue" evidence="2">
    <location>
        <position position="1"/>
    </location>
</feature>
<dbReference type="NCBIfam" id="TIGR04183">
    <property type="entry name" value="Por_Secre_tail"/>
    <property type="match status" value="1"/>
</dbReference>
<dbReference type="AlphaFoldDB" id="A0A257LX51"/>
<reference evidence="3" key="1">
    <citation type="submission" date="2017-07" db="EMBL/GenBank/DDBJ databases">
        <title>Novel pathways for hydrocarbon cycling and metabolic interdependencies in hydrothermal sediment communities.</title>
        <authorList>
            <person name="Dombrowski N."/>
            <person name="Seitz K."/>
            <person name="Teske A."/>
            <person name="Baker B."/>
        </authorList>
    </citation>
    <scope>NUCLEOTIDE SEQUENCE [LARGE SCALE GENOMIC DNA]</scope>
</reference>
<evidence type="ECO:0000313" key="3">
    <source>
        <dbReference type="Proteomes" id="UP000216312"/>
    </source>
</evidence>
<dbReference type="EMBL" id="NMUJ01000009">
    <property type="protein sequence ID" value="OYV03331.1"/>
    <property type="molecule type" value="Genomic_DNA"/>
</dbReference>
<dbReference type="Gene3D" id="2.60.40.1220">
    <property type="match status" value="1"/>
</dbReference>
<name>A0A257LX51_UNCW3</name>
<accession>A0A257LX51</accession>
<comment type="caution">
    <text evidence="2">The sequence shown here is derived from an EMBL/GenBank/DDBJ whole genome shotgun (WGS) entry which is preliminary data.</text>
</comment>
<keyword evidence="1" id="KW-0732">Signal</keyword>
<dbReference type="InterPro" id="IPR014755">
    <property type="entry name" value="Cu-Rt/internalin_Ig-like"/>
</dbReference>
<gene>
    <name evidence="2" type="ORF">CGW93_01340</name>
</gene>
<protein>
    <recommendedName>
        <fullName evidence="4">Secretion system C-terminal sorting domain-containing protein</fullName>
    </recommendedName>
</protein>
<proteinExistence type="predicted"/>
<evidence type="ECO:0000313" key="2">
    <source>
        <dbReference type="EMBL" id="OYV03331.1"/>
    </source>
</evidence>
<dbReference type="Proteomes" id="UP000216312">
    <property type="component" value="Unassembled WGS sequence"/>
</dbReference>
<dbReference type="InterPro" id="IPR026444">
    <property type="entry name" value="Secre_tail"/>
</dbReference>
<organism evidence="2 3">
    <name type="scientific">candidate division WOR-3 bacterium 4484_18</name>
    <dbReference type="NCBI Taxonomy" id="2020626"/>
    <lineage>
        <taxon>Bacteria</taxon>
        <taxon>Bacteria division WOR-3</taxon>
    </lineage>
</organism>
<sequence length="423" mass="46368">QPDSAEAYEGVLVQIRNAFVTDTMDANGNWEISDGYGYATVLNNYTYTPHIGDFLNVTGIVHTHFGLYKIRPRSIDDIEILGAARLSMVYSTSRTGIDVKFSRAVDPTTASDPTNYQVLPVLNITGAEVDPEDGSLVHLTTDLQTDALLCTLIVDGVEDIGGGTIHDTATFYSGFVPIQMIQTDTVPGDPYYATQWDGRLVTITGIITGESECFYNPAWYWIQQGDGPWSGIMAYHPAHPYTTVRGDSVIIAGEIDWEAVLVKIDSAVVVETGTYTWYIDDGTGRCMVGNTEAYSYVPDSGDIVSVTGVTRFTGGNFNLYPRDDADITVIGVEETPSEKVSFTVSSNPVFRSAKLLLTLPERSYIELSLYNIAGQCIDNIKRGMFGPGTYAITLDTRDIPNGIYFCRLKVGTASFTRKLVVMR</sequence>